<evidence type="ECO:0000313" key="8">
    <source>
        <dbReference type="EMBL" id="KAG8497871.1"/>
    </source>
</evidence>
<reference evidence="8 9" key="1">
    <citation type="journal article" date="2021" name="bioRxiv">
        <title>The Gossypium anomalum genome as a resource for cotton improvement and evolutionary analysis of hybrid incompatibility.</title>
        <authorList>
            <person name="Grover C.E."/>
            <person name="Yuan D."/>
            <person name="Arick M.A."/>
            <person name="Miller E.R."/>
            <person name="Hu G."/>
            <person name="Peterson D.G."/>
            <person name="Wendel J.F."/>
            <person name="Udall J.A."/>
        </authorList>
    </citation>
    <scope>NUCLEOTIDE SEQUENCE [LARGE SCALE GENOMIC DNA]</scope>
    <source>
        <strain evidence="8">JFW-Udall</strain>
        <tissue evidence="8">Leaf</tissue>
    </source>
</reference>
<feature type="region of interest" description="Disordered" evidence="7">
    <location>
        <begin position="1"/>
        <end position="22"/>
    </location>
</feature>
<dbReference type="CDD" id="cd13136">
    <property type="entry name" value="MATE_DinF_like"/>
    <property type="match status" value="1"/>
</dbReference>
<dbReference type="InterPro" id="IPR044644">
    <property type="entry name" value="DinF-like"/>
</dbReference>
<keyword evidence="9" id="KW-1185">Reference proteome</keyword>
<keyword evidence="5 6" id="KW-0472">Membrane</keyword>
<keyword evidence="3 6" id="KW-0812">Transmembrane</keyword>
<feature type="transmembrane region" description="Helical" evidence="6">
    <location>
        <begin position="1363"/>
        <end position="1388"/>
    </location>
</feature>
<evidence type="ECO:0000256" key="5">
    <source>
        <dbReference type="ARBA" id="ARBA00023136"/>
    </source>
</evidence>
<keyword evidence="4 6" id="KW-1133">Transmembrane helix</keyword>
<dbReference type="Pfam" id="PF01554">
    <property type="entry name" value="MatE"/>
    <property type="match status" value="3"/>
</dbReference>
<dbReference type="EMBL" id="JAHUZN010000003">
    <property type="protein sequence ID" value="KAG8497871.1"/>
    <property type="molecule type" value="Genomic_DNA"/>
</dbReference>
<feature type="transmembrane region" description="Helical" evidence="6">
    <location>
        <begin position="378"/>
        <end position="401"/>
    </location>
</feature>
<gene>
    <name evidence="8" type="ORF">CXB51_006929</name>
</gene>
<evidence type="ECO:0000256" key="7">
    <source>
        <dbReference type="SAM" id="MobiDB-lite"/>
    </source>
</evidence>
<evidence type="ECO:0000256" key="1">
    <source>
        <dbReference type="ARBA" id="ARBA00004141"/>
    </source>
</evidence>
<feature type="transmembrane region" description="Helical" evidence="6">
    <location>
        <begin position="1513"/>
        <end position="1537"/>
    </location>
</feature>
<dbReference type="Proteomes" id="UP000701853">
    <property type="component" value="Chromosome 3"/>
</dbReference>
<dbReference type="GO" id="GO:0015297">
    <property type="term" value="F:antiporter activity"/>
    <property type="evidence" value="ECO:0007669"/>
    <property type="project" value="InterPro"/>
</dbReference>
<evidence type="ECO:0000256" key="2">
    <source>
        <dbReference type="ARBA" id="ARBA00010199"/>
    </source>
</evidence>
<comment type="caution">
    <text evidence="8">The sequence shown here is derived from an EMBL/GenBank/DDBJ whole genome shotgun (WGS) entry which is preliminary data.</text>
</comment>
<feature type="transmembrane region" description="Helical" evidence="6">
    <location>
        <begin position="901"/>
        <end position="923"/>
    </location>
</feature>
<dbReference type="InterPro" id="IPR002528">
    <property type="entry name" value="MATE_fam"/>
</dbReference>
<protein>
    <recommendedName>
        <fullName evidence="6">Protein DETOXIFICATION</fullName>
    </recommendedName>
    <alternativeName>
        <fullName evidence="6">Multidrug and toxic compound extrusion protein</fullName>
    </alternativeName>
</protein>
<feature type="transmembrane region" description="Helical" evidence="6">
    <location>
        <begin position="969"/>
        <end position="987"/>
    </location>
</feature>
<dbReference type="GO" id="GO:0042910">
    <property type="term" value="F:xenobiotic transmembrane transporter activity"/>
    <property type="evidence" value="ECO:0007669"/>
    <property type="project" value="InterPro"/>
</dbReference>
<comment type="subcellular location">
    <subcellularLocation>
        <location evidence="1">Membrane</location>
        <topology evidence="1">Multi-pass membrane protein</topology>
    </subcellularLocation>
</comment>
<accession>A0A8J6D7F1</accession>
<feature type="transmembrane region" description="Helical" evidence="6">
    <location>
        <begin position="819"/>
        <end position="844"/>
    </location>
</feature>
<feature type="transmembrane region" description="Helical" evidence="6">
    <location>
        <begin position="1164"/>
        <end position="1189"/>
    </location>
</feature>
<feature type="transmembrane region" description="Helical" evidence="6">
    <location>
        <begin position="278"/>
        <end position="300"/>
    </location>
</feature>
<feature type="transmembrane region" description="Helical" evidence="6">
    <location>
        <begin position="1319"/>
        <end position="1339"/>
    </location>
</feature>
<evidence type="ECO:0000256" key="3">
    <source>
        <dbReference type="ARBA" id="ARBA00022692"/>
    </source>
</evidence>
<feature type="transmembrane region" description="Helical" evidence="6">
    <location>
        <begin position="672"/>
        <end position="693"/>
    </location>
</feature>
<feature type="transmembrane region" description="Helical" evidence="6">
    <location>
        <begin position="1286"/>
        <end position="1307"/>
    </location>
</feature>
<proteinExistence type="inferred from homology"/>
<feature type="transmembrane region" description="Helical" evidence="6">
    <location>
        <begin position="183"/>
        <end position="204"/>
    </location>
</feature>
<evidence type="ECO:0000256" key="4">
    <source>
        <dbReference type="ARBA" id="ARBA00022989"/>
    </source>
</evidence>
<organism evidence="8 9">
    <name type="scientific">Gossypium anomalum</name>
    <dbReference type="NCBI Taxonomy" id="47600"/>
    <lineage>
        <taxon>Eukaryota</taxon>
        <taxon>Viridiplantae</taxon>
        <taxon>Streptophyta</taxon>
        <taxon>Embryophyta</taxon>
        <taxon>Tracheophyta</taxon>
        <taxon>Spermatophyta</taxon>
        <taxon>Magnoliopsida</taxon>
        <taxon>eudicotyledons</taxon>
        <taxon>Gunneridae</taxon>
        <taxon>Pentapetalae</taxon>
        <taxon>rosids</taxon>
        <taxon>malvids</taxon>
        <taxon>Malvales</taxon>
        <taxon>Malvaceae</taxon>
        <taxon>Malvoideae</taxon>
        <taxon>Gossypium</taxon>
    </lineage>
</organism>
<feature type="transmembrane region" description="Helical" evidence="6">
    <location>
        <begin position="1445"/>
        <end position="1467"/>
    </location>
</feature>
<dbReference type="PANTHER" id="PTHR42893:SF53">
    <property type="entry name" value="PROTEIN DETOXIFICATION"/>
    <property type="match status" value="1"/>
</dbReference>
<dbReference type="OrthoDB" id="423427at2759"/>
<dbReference type="PANTHER" id="PTHR42893">
    <property type="entry name" value="PROTEIN DETOXIFICATION 44, CHLOROPLASTIC-RELATED"/>
    <property type="match status" value="1"/>
</dbReference>
<feature type="transmembrane region" description="Helical" evidence="6">
    <location>
        <begin position="1487"/>
        <end position="1506"/>
    </location>
</feature>
<name>A0A8J6D7F1_9ROSI</name>
<sequence>MMLTSKTLIQPPSIHLQNPNLKPSPSIAKRPTFSSLPFHRSFLLSFSHNLTPRNLSCHCISPGQELSYENEDLVEEQNEEEEVEISREIKGEGLANQSIWNQMKEIVMFTGPATGLWLCGPLMSLIDTAVIGQGSSIELAALGPATVVCDYTSYMFMFLSIATSNMVATSLARRDKNGVQHQISILLFIGLFCGFLMLILTRFFGSWALTAFSGPKNAHLVPAGNTYVQIRSLAWPAVLVGWVAQSASLGMKDSWGPLKALAVSSAINGIGDVALCMFLGYGIAGAAWATMVSQVVAAYMMIDALNKKGYNAFAISIPTFEELLSVLLQTYAMCTVWGEPLSQTAQSFMPELIYGVNRSLPKVRDLNFNFPASTVARMLLKSLVTIGATLGLVLGIIGTAVPRFFPNIFTPDVKVIQEMHKVLLPYFLALAITPSTHSLEGTLLAGRDLRFISLSMTGCLAFGALIPPARFFLSLQRLLSPNGILYSEDLTRFELKDRNSHNTKLFQLFFLCPNAETLCYSILAEKNMQATPLFYPPLKNPNLKPLYFRYSSTFSSKPPLPHLGFPRFPSKVHRFIKNCIVSSHELSHLDTEITAQNGVFPLCDRVNEGEDDKMLGTQSLWSQIKEIVMFTGPATGLWICGPLMSLIDTAVIGQGSSIELAALGPGTVLCDYMSYISVLLFVGLTAGLFMLFFTKFFGSWALAAFTGPNNAHIVPAANTYVQIRGLAWPAVLVGWVAQSASLGMKDSWGPLKALAVASAVNGIGDIVLCSFLGYGIAGAAWATMVSQVVAGYMMITSLNKKGYNAYTISIPSLDDLQTIFGLAAPVFIMLMAKVAFYALIIYFATNMGTHTAAAHQVMIQTYCMCTVWGEPLSQTAQSFMPELLYGINKNLPKARMLLKSLVIIGASLGLLLGIVGTSVPWLFPNIFTSDRKVIHEMHKVLAPYFVALAVTPATHSLEGTLLAGRDLKFVSLSMSGCFSLGAVVLLLVSSRGYGLPGCWYALLGFQWARFFLSLQRLLSPTGILHYEESNNWIDLAQRKPTTTRPEHNTHTQENLSTVHSLSQTPATTPLFYPPLRNPNLKSLSFYHSSTFSTKPPLPHLGFSRFLSKDHRFIKNCIVSSQELSHFDTEITAQNGGFSLCDRVNEGEDDKMLGTQSLWSQIKEIMMFTGPATGLWICGPLMSLIDTAVIGQGSSIELAALGPGTVFCDYMSYVFMFLSVATSNMVATSLAREDKKEVQHQISVLLFVGLAGGLFMLFFTKFFGSWALTAFTGPNNVHIVPAANTYVQIRGLAWPAVIVGWVAQSASLGMKDSWGPLKALAIASAINGVGDIVVAGYMMIDSLNKKGFNAFAISVPSLDDLRTIFTISAPVFITMMAKVAFYALIIYFATNMGTYTVAAHQVMIQTYWMWTVWGEPLSQTAQSFMPELLYGINKNLSKARMLLKSLIIIGAILGLILGIVGTAVPWLFPSIFTPDQKVIDEMHKVLAPYFISLAVTPAALSLEGTLLAGHDLKFVSLMMSGCFTLGAIVLLLVSSGGFGLPGCWYALVGFQWARFFLCLQRLLSPNGMLYSEESNDYKPEMLKVA</sequence>
<evidence type="ECO:0000313" key="9">
    <source>
        <dbReference type="Proteomes" id="UP000701853"/>
    </source>
</evidence>
<evidence type="ECO:0000256" key="6">
    <source>
        <dbReference type="RuleBase" id="RU004914"/>
    </source>
</evidence>
<feature type="transmembrane region" description="Helical" evidence="6">
    <location>
        <begin position="451"/>
        <end position="473"/>
    </location>
</feature>
<feature type="transmembrane region" description="Helical" evidence="6">
    <location>
        <begin position="771"/>
        <end position="795"/>
    </location>
</feature>
<feature type="transmembrane region" description="Helical" evidence="6">
    <location>
        <begin position="106"/>
        <end position="131"/>
    </location>
</feature>
<feature type="transmembrane region" description="Helical" evidence="6">
    <location>
        <begin position="151"/>
        <end position="171"/>
    </location>
</feature>
<dbReference type="GO" id="GO:0016020">
    <property type="term" value="C:membrane"/>
    <property type="evidence" value="ECO:0007669"/>
    <property type="project" value="UniProtKB-SubCell"/>
</dbReference>
<comment type="similarity">
    <text evidence="2 6">Belongs to the multi antimicrobial extrusion (MATE) (TC 2.A.66.1) family.</text>
</comment>
<feature type="transmembrane region" description="Helical" evidence="6">
    <location>
        <begin position="1242"/>
        <end position="1266"/>
    </location>
</feature>
<feature type="transmembrane region" description="Helical" evidence="6">
    <location>
        <begin position="1209"/>
        <end position="1230"/>
    </location>
</feature>